<feature type="chain" id="PRO_5009907892" evidence="1">
    <location>
        <begin position="24"/>
        <end position="417"/>
    </location>
</feature>
<sequence>MRIRKAILALGLMMFTGSLISDAQTETGLSTHAIEVLKSQLKDGKTNGEEEYDSHQYTSTDLEATLPIIKKILLANGVKLLSKADFASRVKSIFDRTIDISSQVHLFVNYNDACDRRQLYMKNGVALDGTFITKEGFFTDLYAIPELIDYQTAFPEYNKIEAAKIIKKEPDLGKEIEIPHWKDYKNLPSERIQNLKVLVARNKYLLNNSRTDFNWLFQNDFEFLKHLFLDFGYAGEKRIMKSVIGPPKNINSADDLKTFSKSLWHTRCNGKVVIHPKSLEVIKEFASPDRSGHIIGIAKCINAFFNVVNPPFKEMSFKNKAYVIAHLLQFGEQYKYNKAYHYGQMFSGNFIHYLDDKGTYRKEFENNSYYGLPNLKEWLKKAEKEKNVFKGIELADNPSPEDYLNMSRSGYTPNRIK</sequence>
<evidence type="ECO:0000256" key="1">
    <source>
        <dbReference type="SAM" id="SignalP"/>
    </source>
</evidence>
<feature type="signal peptide" evidence="1">
    <location>
        <begin position="1"/>
        <end position="23"/>
    </location>
</feature>
<dbReference type="STRING" id="288992.SAMN04488522_101886"/>
<dbReference type="AlphaFoldDB" id="A0A1M4VEY9"/>
<reference evidence="3" key="1">
    <citation type="submission" date="2016-11" db="EMBL/GenBank/DDBJ databases">
        <authorList>
            <person name="Varghese N."/>
            <person name="Submissions S."/>
        </authorList>
    </citation>
    <scope>NUCLEOTIDE SEQUENCE [LARGE SCALE GENOMIC DNA]</scope>
    <source>
        <strain evidence="3">DSM 16990</strain>
    </source>
</reference>
<gene>
    <name evidence="2" type="ORF">SAMN04488522_101886</name>
</gene>
<keyword evidence="3" id="KW-1185">Reference proteome</keyword>
<accession>A0A1M4VEY9</accession>
<evidence type="ECO:0000313" key="2">
    <source>
        <dbReference type="EMBL" id="SHE67478.1"/>
    </source>
</evidence>
<evidence type="ECO:0000313" key="3">
    <source>
        <dbReference type="Proteomes" id="UP000184287"/>
    </source>
</evidence>
<proteinExistence type="predicted"/>
<dbReference type="RefSeq" id="WP_073227885.1">
    <property type="nucleotide sequence ID" value="NZ_FQUQ01000001.1"/>
</dbReference>
<organism evidence="2 3">
    <name type="scientific">Pedobacter caeni</name>
    <dbReference type="NCBI Taxonomy" id="288992"/>
    <lineage>
        <taxon>Bacteria</taxon>
        <taxon>Pseudomonadati</taxon>
        <taxon>Bacteroidota</taxon>
        <taxon>Sphingobacteriia</taxon>
        <taxon>Sphingobacteriales</taxon>
        <taxon>Sphingobacteriaceae</taxon>
        <taxon>Pedobacter</taxon>
    </lineage>
</organism>
<dbReference type="Proteomes" id="UP000184287">
    <property type="component" value="Unassembled WGS sequence"/>
</dbReference>
<keyword evidence="1" id="KW-0732">Signal</keyword>
<protein>
    <submittedName>
        <fullName evidence="2">Uncharacterized protein</fullName>
    </submittedName>
</protein>
<dbReference type="OrthoDB" id="767755at2"/>
<name>A0A1M4VEY9_9SPHI</name>
<dbReference type="EMBL" id="FQUQ01000001">
    <property type="protein sequence ID" value="SHE67478.1"/>
    <property type="molecule type" value="Genomic_DNA"/>
</dbReference>